<organism evidence="6 7">
    <name type="scientific">Jiangella anatolica</name>
    <dbReference type="NCBI Taxonomy" id="2670374"/>
    <lineage>
        <taxon>Bacteria</taxon>
        <taxon>Bacillati</taxon>
        <taxon>Actinomycetota</taxon>
        <taxon>Actinomycetes</taxon>
        <taxon>Jiangellales</taxon>
        <taxon>Jiangellaceae</taxon>
        <taxon>Jiangella</taxon>
    </lineage>
</organism>
<dbReference type="InterPro" id="IPR029026">
    <property type="entry name" value="tRNA_m1G_MTases_N"/>
</dbReference>
<dbReference type="NCBIfam" id="TIGR00186">
    <property type="entry name" value="rRNA_methyl_3"/>
    <property type="match status" value="1"/>
</dbReference>
<evidence type="ECO:0000259" key="5">
    <source>
        <dbReference type="SMART" id="SM00967"/>
    </source>
</evidence>
<feature type="compositionally biased region" description="Basic and acidic residues" evidence="4">
    <location>
        <begin position="57"/>
        <end position="68"/>
    </location>
</feature>
<protein>
    <submittedName>
        <fullName evidence="6">23S rRNA (Guanosine(2251)-2'-O)-methyltransferase RlmB</fullName>
    </submittedName>
</protein>
<dbReference type="PANTHER" id="PTHR46429">
    <property type="entry name" value="23S RRNA (GUANOSINE-2'-O-)-METHYLTRANSFERASE RLMB"/>
    <property type="match status" value="1"/>
</dbReference>
<evidence type="ECO:0000313" key="7">
    <source>
        <dbReference type="Proteomes" id="UP000248764"/>
    </source>
</evidence>
<feature type="region of interest" description="Disordered" evidence="4">
    <location>
        <begin position="1"/>
        <end position="78"/>
    </location>
</feature>
<dbReference type="Pfam" id="PF00588">
    <property type="entry name" value="SpoU_methylase"/>
    <property type="match status" value="1"/>
</dbReference>
<proteinExistence type="inferred from homology"/>
<dbReference type="FunFam" id="3.30.1330.30:FF:000024">
    <property type="entry name" value="Putative tRNA/rRNA methyltransferase"/>
    <property type="match status" value="1"/>
</dbReference>
<dbReference type="GO" id="GO:0005829">
    <property type="term" value="C:cytosol"/>
    <property type="evidence" value="ECO:0007669"/>
    <property type="project" value="TreeGrafter"/>
</dbReference>
<name>A0A2W2BJ39_9ACTN</name>
<dbReference type="PANTHER" id="PTHR46429:SF1">
    <property type="entry name" value="23S RRNA (GUANOSINE-2'-O-)-METHYLTRANSFERASE RLMB"/>
    <property type="match status" value="1"/>
</dbReference>
<dbReference type="InterPro" id="IPR029028">
    <property type="entry name" value="Alpha/beta_knot_MTases"/>
</dbReference>
<feature type="domain" description="RNA 2-O ribose methyltransferase substrate binding" evidence="5">
    <location>
        <begin position="80"/>
        <end position="156"/>
    </location>
</feature>
<dbReference type="Proteomes" id="UP000248764">
    <property type="component" value="Unassembled WGS sequence"/>
</dbReference>
<evidence type="ECO:0000256" key="4">
    <source>
        <dbReference type="SAM" id="MobiDB-lite"/>
    </source>
</evidence>
<evidence type="ECO:0000313" key="6">
    <source>
        <dbReference type="EMBL" id="PZF85280.1"/>
    </source>
</evidence>
<keyword evidence="2 6" id="KW-0489">Methyltransferase</keyword>
<dbReference type="CDD" id="cd18103">
    <property type="entry name" value="SpoU-like_RlmB"/>
    <property type="match status" value="1"/>
</dbReference>
<dbReference type="EMBL" id="POTW01000009">
    <property type="protein sequence ID" value="PZF85280.1"/>
    <property type="molecule type" value="Genomic_DNA"/>
</dbReference>
<keyword evidence="3 6" id="KW-0808">Transferase</keyword>
<dbReference type="Pfam" id="PF08032">
    <property type="entry name" value="SpoU_sub_bind"/>
    <property type="match status" value="1"/>
</dbReference>
<comment type="similarity">
    <text evidence="1">Belongs to the class IV-like SAM-binding methyltransferase superfamily. RNA methyltransferase TrmH family.</text>
</comment>
<evidence type="ECO:0000256" key="2">
    <source>
        <dbReference type="ARBA" id="ARBA00022603"/>
    </source>
</evidence>
<dbReference type="GO" id="GO:0003723">
    <property type="term" value="F:RNA binding"/>
    <property type="evidence" value="ECO:0007669"/>
    <property type="project" value="InterPro"/>
</dbReference>
<reference evidence="6 7" key="1">
    <citation type="submission" date="2018-01" db="EMBL/GenBank/DDBJ databases">
        <title>Draft genome sequence of Jiangella sp. GTF31.</title>
        <authorList>
            <person name="Sahin N."/>
            <person name="Ay H."/>
            <person name="Saygin H."/>
        </authorList>
    </citation>
    <scope>NUCLEOTIDE SEQUENCE [LARGE SCALE GENOMIC DNA]</scope>
    <source>
        <strain evidence="6 7">GTF31</strain>
    </source>
</reference>
<gene>
    <name evidence="6" type="ORF">C1I92_05400</name>
</gene>
<feature type="compositionally biased region" description="Low complexity" evidence="4">
    <location>
        <begin position="69"/>
        <end position="78"/>
    </location>
</feature>
<dbReference type="GO" id="GO:0032259">
    <property type="term" value="P:methylation"/>
    <property type="evidence" value="ECO:0007669"/>
    <property type="project" value="UniProtKB-KW"/>
</dbReference>
<dbReference type="InterPro" id="IPR001537">
    <property type="entry name" value="SpoU_MeTrfase"/>
</dbReference>
<dbReference type="SMART" id="SM00967">
    <property type="entry name" value="SpoU_sub_bind"/>
    <property type="match status" value="1"/>
</dbReference>
<sequence length="326" mass="33348">MAGNSQRRGAMRKTGTKKGMVVGSGGQRRKALKGKGPTPKAEERPSHPAARKAAAARRAEERAGEARRGAATGRPGAAETVAGRNAVVEALRADVPVKALYVAERIDSDDRVREVLKVAAERGLPLLEAPRSELDRITGGAVHQGLALTLPPYEYADPADLVAAASDAGEVPLIVALDGVTDPRNLGAVVRSAAAFGAHGVVVPERRSAGMTAGAWKTSAGAAARTPVAKATNLARALRAYKDAGLFVVGLDGAGEVELAAAEVLDQPVCLVVGSEGAGMSRIVTETCDLVVRIPIVSSVESLNAGVAAGVALYEITRARAAGGPR</sequence>
<dbReference type="AlphaFoldDB" id="A0A2W2BJ39"/>
<dbReference type="InterPro" id="IPR013123">
    <property type="entry name" value="SpoU_subst-bd"/>
</dbReference>
<dbReference type="InterPro" id="IPR029064">
    <property type="entry name" value="Ribosomal_eL30-like_sf"/>
</dbReference>
<dbReference type="InterPro" id="IPR004441">
    <property type="entry name" value="rRNA_MeTrfase_TrmH"/>
</dbReference>
<dbReference type="GO" id="GO:0006396">
    <property type="term" value="P:RNA processing"/>
    <property type="evidence" value="ECO:0007669"/>
    <property type="project" value="InterPro"/>
</dbReference>
<accession>A0A2W2BJ39</accession>
<dbReference type="GO" id="GO:0008173">
    <property type="term" value="F:RNA methyltransferase activity"/>
    <property type="evidence" value="ECO:0007669"/>
    <property type="project" value="InterPro"/>
</dbReference>
<keyword evidence="7" id="KW-1185">Reference proteome</keyword>
<dbReference type="FunFam" id="3.40.1280.10:FF:000015">
    <property type="entry name" value="Putative tRNA/rRNA methyltransferase"/>
    <property type="match status" value="1"/>
</dbReference>
<comment type="caution">
    <text evidence="6">The sequence shown here is derived from an EMBL/GenBank/DDBJ whole genome shotgun (WGS) entry which is preliminary data.</text>
</comment>
<dbReference type="Gene3D" id="3.30.1330.30">
    <property type="match status" value="1"/>
</dbReference>
<dbReference type="SUPFAM" id="SSF75217">
    <property type="entry name" value="alpha/beta knot"/>
    <property type="match status" value="1"/>
</dbReference>
<dbReference type="SUPFAM" id="SSF55315">
    <property type="entry name" value="L30e-like"/>
    <property type="match status" value="1"/>
</dbReference>
<evidence type="ECO:0000256" key="3">
    <source>
        <dbReference type="ARBA" id="ARBA00022679"/>
    </source>
</evidence>
<dbReference type="Gene3D" id="3.40.1280.10">
    <property type="match status" value="1"/>
</dbReference>
<dbReference type="RefSeq" id="WP_111253644.1">
    <property type="nucleotide sequence ID" value="NZ_POTW01000009.1"/>
</dbReference>
<evidence type="ECO:0000256" key="1">
    <source>
        <dbReference type="ARBA" id="ARBA00007228"/>
    </source>
</evidence>